<dbReference type="EMBL" id="JAIVFP010000001">
    <property type="protein sequence ID" value="MCI4682022.1"/>
    <property type="molecule type" value="Genomic_DNA"/>
</dbReference>
<evidence type="ECO:0008006" key="4">
    <source>
        <dbReference type="Google" id="ProtNLM"/>
    </source>
</evidence>
<reference evidence="2" key="1">
    <citation type="journal article" date="2022" name="ISME J.">
        <title>Identification of active gaseous-alkane degraders at natural gas seeps.</title>
        <authorList>
            <person name="Farhan Ul Haque M."/>
            <person name="Hernandez M."/>
            <person name="Crombie A.T."/>
            <person name="Murrell J.C."/>
        </authorList>
    </citation>
    <scope>NUCLEOTIDE SEQUENCE</scope>
    <source>
        <strain evidence="2">PC2</strain>
    </source>
</reference>
<feature type="signal peptide" evidence="1">
    <location>
        <begin position="1"/>
        <end position="28"/>
    </location>
</feature>
<evidence type="ECO:0000256" key="1">
    <source>
        <dbReference type="SAM" id="SignalP"/>
    </source>
</evidence>
<dbReference type="RefSeq" id="WP_243066056.1">
    <property type="nucleotide sequence ID" value="NZ_JAIVFK010000002.1"/>
</dbReference>
<evidence type="ECO:0000313" key="2">
    <source>
        <dbReference type="EMBL" id="MCI4682022.1"/>
    </source>
</evidence>
<keyword evidence="3" id="KW-1185">Reference proteome</keyword>
<keyword evidence="1" id="KW-0732">Signal</keyword>
<protein>
    <recommendedName>
        <fullName evidence="4">DNA breaking-rejoining protein</fullName>
    </recommendedName>
</protein>
<sequence>MAVSFRGRMAGGGLWLSALIATTGVAAAAERIETVKFKPGSISATVSGKIKGYDGVKYLFEARAGQAISILFAPKNTACYFNVFAPGAAMAVHTGSINGNEFAANLTANGEYRAQVFLMRSAARRHETCRYSMTIEISGAGSAAKPPAPVKGAEELPMLRACVASAAKLYGVTQDKLRFKEEAAAAPSTNGFEMNGEADKGAEGRKQFKCLFGEDRVLKQVMPLNSDGA</sequence>
<evidence type="ECO:0000313" key="3">
    <source>
        <dbReference type="Proteomes" id="UP001139104"/>
    </source>
</evidence>
<gene>
    <name evidence="2" type="ORF">K2U94_04470</name>
</gene>
<dbReference type="Proteomes" id="UP001139104">
    <property type="component" value="Unassembled WGS sequence"/>
</dbReference>
<dbReference type="Gene3D" id="2.60.120.380">
    <property type="match status" value="1"/>
</dbReference>
<proteinExistence type="predicted"/>
<feature type="chain" id="PRO_5046662368" description="DNA breaking-rejoining protein" evidence="1">
    <location>
        <begin position="29"/>
        <end position="229"/>
    </location>
</feature>
<accession>A0ABS9Z4B2</accession>
<comment type="caution">
    <text evidence="2">The sequence shown here is derived from an EMBL/GenBank/DDBJ whole genome shotgun (WGS) entry which is preliminary data.</text>
</comment>
<organism evidence="2 3">
    <name type="scientific">Candidatus Rhodoblastus alkanivorans</name>
    <dbReference type="NCBI Taxonomy" id="2954117"/>
    <lineage>
        <taxon>Bacteria</taxon>
        <taxon>Pseudomonadati</taxon>
        <taxon>Pseudomonadota</taxon>
        <taxon>Alphaproteobacteria</taxon>
        <taxon>Hyphomicrobiales</taxon>
        <taxon>Rhodoblastaceae</taxon>
        <taxon>Rhodoblastus</taxon>
    </lineage>
</organism>
<name>A0ABS9Z4B2_9HYPH</name>